<keyword evidence="1" id="KW-0472">Membrane</keyword>
<evidence type="ECO:0000256" key="1">
    <source>
        <dbReference type="SAM" id="Phobius"/>
    </source>
</evidence>
<reference evidence="2 3" key="1">
    <citation type="submission" date="2024-02" db="EMBL/GenBank/DDBJ databases">
        <title>Rhodopirellula caenicola NBRC 110016.</title>
        <authorList>
            <person name="Ichikawa N."/>
            <person name="Katano-Makiyama Y."/>
            <person name="Hidaka K."/>
        </authorList>
    </citation>
    <scope>NUCLEOTIDE SEQUENCE [LARGE SCALE GENOMIC DNA]</scope>
    <source>
        <strain evidence="2 3">NBRC 110016</strain>
    </source>
</reference>
<protein>
    <recommendedName>
        <fullName evidence="4">RedB protein</fullName>
    </recommendedName>
</protein>
<sequence length="250" mass="26837">MISTPSDCQQAIGPYSHNPTEKRIPRWCLIVAMGCWLAAVLTFVTWITAYGFKVDASNLADSEETWPADTTLAIPADRPTLVLFVHPKCPCSRATLVELEKILTASPAITTAAPSVLVVASVPRDADTTWTHSPLIQRAAELANADVVFDVEGVETARFGVTTSGTVMLFDHHATRTFSGGITTSRGHEGRSVGGDLLRDRLLVATKVDIDGISDDAAKSPPVFGCILCTPRIPVNRNQPSPRCVEAAAW</sequence>
<dbReference type="SUPFAM" id="SSF52833">
    <property type="entry name" value="Thioredoxin-like"/>
    <property type="match status" value="1"/>
</dbReference>
<name>A0ABP9VTZ4_9BACT</name>
<accession>A0ABP9VTZ4</accession>
<dbReference type="EMBL" id="BAABRO010000010">
    <property type="protein sequence ID" value="GAA5508605.1"/>
    <property type="molecule type" value="Genomic_DNA"/>
</dbReference>
<dbReference type="Proteomes" id="UP001416858">
    <property type="component" value="Unassembled WGS sequence"/>
</dbReference>
<keyword evidence="1" id="KW-1133">Transmembrane helix</keyword>
<feature type="transmembrane region" description="Helical" evidence="1">
    <location>
        <begin position="27"/>
        <end position="52"/>
    </location>
</feature>
<dbReference type="InterPro" id="IPR036249">
    <property type="entry name" value="Thioredoxin-like_sf"/>
</dbReference>
<gene>
    <name evidence="2" type="ORF">Rcae01_04072</name>
</gene>
<keyword evidence="1" id="KW-0812">Transmembrane</keyword>
<comment type="caution">
    <text evidence="2">The sequence shown here is derived from an EMBL/GenBank/DDBJ whole genome shotgun (WGS) entry which is preliminary data.</text>
</comment>
<proteinExistence type="predicted"/>
<keyword evidence="3" id="KW-1185">Reference proteome</keyword>
<evidence type="ECO:0000313" key="3">
    <source>
        <dbReference type="Proteomes" id="UP001416858"/>
    </source>
</evidence>
<organism evidence="2 3">
    <name type="scientific">Novipirellula caenicola</name>
    <dbReference type="NCBI Taxonomy" id="1536901"/>
    <lineage>
        <taxon>Bacteria</taxon>
        <taxon>Pseudomonadati</taxon>
        <taxon>Planctomycetota</taxon>
        <taxon>Planctomycetia</taxon>
        <taxon>Pirellulales</taxon>
        <taxon>Pirellulaceae</taxon>
        <taxon>Novipirellula</taxon>
    </lineage>
</organism>
<evidence type="ECO:0008006" key="4">
    <source>
        <dbReference type="Google" id="ProtNLM"/>
    </source>
</evidence>
<evidence type="ECO:0000313" key="2">
    <source>
        <dbReference type="EMBL" id="GAA5508605.1"/>
    </source>
</evidence>